<dbReference type="AlphaFoldDB" id="A0A9X6NC35"/>
<feature type="domain" description="GST N-terminal" evidence="5">
    <location>
        <begin position="3"/>
        <end position="80"/>
    </location>
</feature>
<evidence type="ECO:0000256" key="4">
    <source>
        <dbReference type="ARBA" id="ARBA00047960"/>
    </source>
</evidence>
<evidence type="ECO:0000313" key="8">
    <source>
        <dbReference type="Proteomes" id="UP000192578"/>
    </source>
</evidence>
<dbReference type="SFLD" id="SFLDS00019">
    <property type="entry name" value="Glutathione_Transferase_(cytos"/>
    <property type="match status" value="1"/>
</dbReference>
<gene>
    <name evidence="7" type="ORF">BV898_14987</name>
</gene>
<dbReference type="PROSITE" id="PS50405">
    <property type="entry name" value="GST_CTER"/>
    <property type="match status" value="1"/>
</dbReference>
<comment type="catalytic activity">
    <reaction evidence="4">
        <text>RX + glutathione = an S-substituted glutathione + a halide anion + H(+)</text>
        <dbReference type="Rhea" id="RHEA:16437"/>
        <dbReference type="ChEBI" id="CHEBI:15378"/>
        <dbReference type="ChEBI" id="CHEBI:16042"/>
        <dbReference type="ChEBI" id="CHEBI:17792"/>
        <dbReference type="ChEBI" id="CHEBI:57925"/>
        <dbReference type="ChEBI" id="CHEBI:90779"/>
        <dbReference type="EC" id="2.5.1.18"/>
    </reaction>
</comment>
<evidence type="ECO:0000256" key="1">
    <source>
        <dbReference type="ARBA" id="ARBA00012452"/>
    </source>
</evidence>
<feature type="domain" description="GST C-terminal" evidence="6">
    <location>
        <begin position="82"/>
        <end position="203"/>
    </location>
</feature>
<dbReference type="PANTHER" id="PTHR11571:SF224">
    <property type="entry name" value="HEMATOPOIETIC PROSTAGLANDIN D SYNTHASE"/>
    <property type="match status" value="1"/>
</dbReference>
<keyword evidence="2" id="KW-0808">Transferase</keyword>
<evidence type="ECO:0000256" key="2">
    <source>
        <dbReference type="ARBA" id="ARBA00022679"/>
    </source>
</evidence>
<dbReference type="InterPro" id="IPR004046">
    <property type="entry name" value="GST_C"/>
</dbReference>
<dbReference type="PANTHER" id="PTHR11571">
    <property type="entry name" value="GLUTATHIONE S-TRANSFERASE"/>
    <property type="match status" value="1"/>
</dbReference>
<evidence type="ECO:0000259" key="5">
    <source>
        <dbReference type="PROSITE" id="PS50404"/>
    </source>
</evidence>
<keyword evidence="8" id="KW-1185">Reference proteome</keyword>
<dbReference type="EC" id="2.5.1.18" evidence="1"/>
<dbReference type="InterPro" id="IPR004045">
    <property type="entry name" value="Glutathione_S-Trfase_N"/>
</dbReference>
<dbReference type="CDD" id="cd03039">
    <property type="entry name" value="GST_N_Sigma_like"/>
    <property type="match status" value="1"/>
</dbReference>
<dbReference type="GO" id="GO:0006749">
    <property type="term" value="P:glutathione metabolic process"/>
    <property type="evidence" value="ECO:0007669"/>
    <property type="project" value="TreeGrafter"/>
</dbReference>
<dbReference type="SUPFAM" id="SSF52833">
    <property type="entry name" value="Thioredoxin-like"/>
    <property type="match status" value="1"/>
</dbReference>
<dbReference type="SUPFAM" id="SSF47616">
    <property type="entry name" value="GST C-terminal domain-like"/>
    <property type="match status" value="1"/>
</dbReference>
<evidence type="ECO:0000313" key="7">
    <source>
        <dbReference type="EMBL" id="OWA50473.1"/>
    </source>
</evidence>
<dbReference type="Pfam" id="PF02798">
    <property type="entry name" value="GST_N"/>
    <property type="match status" value="1"/>
</dbReference>
<dbReference type="InterPro" id="IPR050213">
    <property type="entry name" value="GST_superfamily"/>
</dbReference>
<dbReference type="PROSITE" id="PS50404">
    <property type="entry name" value="GST_NTER"/>
    <property type="match status" value="1"/>
</dbReference>
<accession>A0A9X6NC35</accession>
<dbReference type="InterPro" id="IPR010987">
    <property type="entry name" value="Glutathione-S-Trfase_C-like"/>
</dbReference>
<dbReference type="SFLD" id="SFLDG01205">
    <property type="entry name" value="AMPS.1"/>
    <property type="match status" value="1"/>
</dbReference>
<dbReference type="CDD" id="cd03192">
    <property type="entry name" value="GST_C_Sigma_like"/>
    <property type="match status" value="1"/>
</dbReference>
<dbReference type="FunFam" id="1.20.1050.10:FF:000030">
    <property type="entry name" value="Glutathione S-transferase S1"/>
    <property type="match status" value="1"/>
</dbReference>
<dbReference type="EMBL" id="MTYJ01000193">
    <property type="protein sequence ID" value="OWA50473.1"/>
    <property type="molecule type" value="Genomic_DNA"/>
</dbReference>
<proteinExistence type="inferred from homology"/>
<dbReference type="InterPro" id="IPR036282">
    <property type="entry name" value="Glutathione-S-Trfase_C_sf"/>
</dbReference>
<dbReference type="GO" id="GO:0004602">
    <property type="term" value="F:glutathione peroxidase activity"/>
    <property type="evidence" value="ECO:0007669"/>
    <property type="project" value="UniProtKB-ARBA"/>
</dbReference>
<dbReference type="Proteomes" id="UP000192578">
    <property type="component" value="Unassembled WGS sequence"/>
</dbReference>
<evidence type="ECO:0000256" key="3">
    <source>
        <dbReference type="ARBA" id="ARBA00038317"/>
    </source>
</evidence>
<dbReference type="Gene3D" id="3.40.30.10">
    <property type="entry name" value="Glutaredoxin"/>
    <property type="match status" value="1"/>
</dbReference>
<dbReference type="Gene3D" id="1.20.1050.10">
    <property type="match status" value="1"/>
</dbReference>
<protein>
    <recommendedName>
        <fullName evidence="1">glutathione transferase</fullName>
        <ecNumber evidence="1">2.5.1.18</ecNumber>
    </recommendedName>
</protein>
<sequence length="203" mass="22987">MAPKYKLHYFDTAGRAEVIRWIFAHAGQEFEDNRIKKADWPALKATTPNGQLPYLEVDGKLLFESIAIARFVARKTGLTGKDDFEAAQADALVDYCSDAAKGLLAVLHEPDEKKKLALKEEYLKVGVQPYLKALERHLQANKNGEGFFVGDKPTWADLAIANFLDNVSPQSDFLEDYHLLKAHRQRVHELKGIKEWLAKRPVN</sequence>
<reference evidence="8" key="1">
    <citation type="submission" date="2017-01" db="EMBL/GenBank/DDBJ databases">
        <title>Comparative genomics of anhydrobiosis in the tardigrade Hypsibius dujardini.</title>
        <authorList>
            <person name="Yoshida Y."/>
            <person name="Koutsovoulos G."/>
            <person name="Laetsch D."/>
            <person name="Stevens L."/>
            <person name="Kumar S."/>
            <person name="Horikawa D."/>
            <person name="Ishino K."/>
            <person name="Komine S."/>
            <person name="Tomita M."/>
            <person name="Blaxter M."/>
            <person name="Arakawa K."/>
        </authorList>
    </citation>
    <scope>NUCLEOTIDE SEQUENCE [LARGE SCALE GENOMIC DNA]</scope>
    <source>
        <strain evidence="8">Z151</strain>
    </source>
</reference>
<dbReference type="FunFam" id="3.40.30.10:FF:000035">
    <property type="entry name" value="hematopoietic prostaglandin D synthase"/>
    <property type="match status" value="1"/>
</dbReference>
<dbReference type="InterPro" id="IPR040079">
    <property type="entry name" value="Glutathione_S-Trfase"/>
</dbReference>
<comment type="similarity">
    <text evidence="3">Belongs to the GST superfamily. Sigma family.</text>
</comment>
<evidence type="ECO:0000259" key="6">
    <source>
        <dbReference type="PROSITE" id="PS50405"/>
    </source>
</evidence>
<dbReference type="Pfam" id="PF14497">
    <property type="entry name" value="GST_C_3"/>
    <property type="match status" value="1"/>
</dbReference>
<dbReference type="OrthoDB" id="10029479at2759"/>
<organism evidence="7 8">
    <name type="scientific">Hypsibius exemplaris</name>
    <name type="common">Freshwater tardigrade</name>
    <dbReference type="NCBI Taxonomy" id="2072580"/>
    <lineage>
        <taxon>Eukaryota</taxon>
        <taxon>Metazoa</taxon>
        <taxon>Ecdysozoa</taxon>
        <taxon>Tardigrada</taxon>
        <taxon>Eutardigrada</taxon>
        <taxon>Parachela</taxon>
        <taxon>Hypsibioidea</taxon>
        <taxon>Hypsibiidae</taxon>
        <taxon>Hypsibius</taxon>
    </lineage>
</organism>
<dbReference type="InterPro" id="IPR036249">
    <property type="entry name" value="Thioredoxin-like_sf"/>
</dbReference>
<name>A0A9X6NC35_HYPEX</name>
<dbReference type="GO" id="GO:0004364">
    <property type="term" value="F:glutathione transferase activity"/>
    <property type="evidence" value="ECO:0007669"/>
    <property type="project" value="UniProtKB-EC"/>
</dbReference>
<comment type="caution">
    <text evidence="7">The sequence shown here is derived from an EMBL/GenBank/DDBJ whole genome shotgun (WGS) entry which is preliminary data.</text>
</comment>
<dbReference type="SFLD" id="SFLDG00363">
    <property type="entry name" value="AMPS_(cytGST):_Alpha-__Mu-__Pi"/>
    <property type="match status" value="1"/>
</dbReference>